<keyword evidence="1" id="KW-0175">Coiled coil</keyword>
<feature type="compositionally biased region" description="Polar residues" evidence="2">
    <location>
        <begin position="1"/>
        <end position="10"/>
    </location>
</feature>
<dbReference type="AlphaFoldDB" id="A0A444YAG0"/>
<evidence type="ECO:0000313" key="3">
    <source>
        <dbReference type="EMBL" id="RYQ98928.1"/>
    </source>
</evidence>
<feature type="coiled-coil region" evidence="1">
    <location>
        <begin position="769"/>
        <end position="831"/>
    </location>
</feature>
<organism evidence="3 4">
    <name type="scientific">Arachis hypogaea</name>
    <name type="common">Peanut</name>
    <dbReference type="NCBI Taxonomy" id="3818"/>
    <lineage>
        <taxon>Eukaryota</taxon>
        <taxon>Viridiplantae</taxon>
        <taxon>Streptophyta</taxon>
        <taxon>Embryophyta</taxon>
        <taxon>Tracheophyta</taxon>
        <taxon>Spermatophyta</taxon>
        <taxon>Magnoliopsida</taxon>
        <taxon>eudicotyledons</taxon>
        <taxon>Gunneridae</taxon>
        <taxon>Pentapetalae</taxon>
        <taxon>rosids</taxon>
        <taxon>fabids</taxon>
        <taxon>Fabales</taxon>
        <taxon>Fabaceae</taxon>
        <taxon>Papilionoideae</taxon>
        <taxon>50 kb inversion clade</taxon>
        <taxon>dalbergioids sensu lato</taxon>
        <taxon>Dalbergieae</taxon>
        <taxon>Pterocarpus clade</taxon>
        <taxon>Arachis</taxon>
    </lineage>
</organism>
<evidence type="ECO:0000256" key="1">
    <source>
        <dbReference type="SAM" id="Coils"/>
    </source>
</evidence>
<dbReference type="Proteomes" id="UP000289738">
    <property type="component" value="Chromosome B07"/>
</dbReference>
<feature type="region of interest" description="Disordered" evidence="2">
    <location>
        <begin position="1"/>
        <end position="26"/>
    </location>
</feature>
<reference evidence="3 4" key="1">
    <citation type="submission" date="2019-01" db="EMBL/GenBank/DDBJ databases">
        <title>Sequencing of cultivated peanut Arachis hypogaea provides insights into genome evolution and oil improvement.</title>
        <authorList>
            <person name="Chen X."/>
        </authorList>
    </citation>
    <scope>NUCLEOTIDE SEQUENCE [LARGE SCALE GENOMIC DNA]</scope>
    <source>
        <strain evidence="4">cv. Fuhuasheng</strain>
        <tissue evidence="3">Leaves</tissue>
    </source>
</reference>
<dbReference type="EMBL" id="SDMP01000017">
    <property type="protein sequence ID" value="RYQ98928.1"/>
    <property type="molecule type" value="Genomic_DNA"/>
</dbReference>
<gene>
    <name evidence="3" type="ORF">Ahy_B07g086758</name>
</gene>
<sequence length="859" mass="97090">MAGSSSQIPSSDKGKGHTSTPPPPPALRILNQIDDEIIDDPHIQSSDNRILIPFTIGTDTHCFLGPIESLEKVNKKSLSFPSVEGEDLLINQSFNISHFINQKMFRNNPKINPRGYDFTAWYRRLEPTKSAMSSLPTTWVEKVSESPIMNIVQMSKLYLSLAILLHEGKILNLAKLPLGHIFEELGQFVCDLRDNKLISAGGPLWLLQLWLNAIFENFMTKPESGHTDKQYIEGFRLSAYKPNFPNAPSDEDKFWAVFTLFPSCKNFENEQLNFTPFLCRNRGPAWLDRLLFPKSYEGSELAKRSWAHLLAKKEKFKIALNAPHLSARQLEFSQAIPKPQPRNDDPFCHFLLTTQEDFDSCLAMNQQRRDHFSFMEYERSSYITKSCVEWWAAYYARYTHTLEDIQQTAIQTAPIAESSPKRTQKRKAETARPPLAKSRKTPTKTSRKLILLSSTESSKEIEPANKDTPAVSSQSEDVADSDSSPQLIRRTKTSQPAHVTHSVTSAEKLNPLILPQQHGQEQSTSHNSIQFSGPRVIPATFPLSSHTTQIVDLTTNTLQYSPAETQRIESTSSDHQVSETPPELQLTPSDLAQLQTPPRPKPSTSIILTTPSSATLDDLTSILNKIIQGTKVPIPIPVIPSPVYTRPPIELDLDTREQLRSLIKLLDHPPASWVNDPILNQLLTSLLSSSFKLPTNIPNFDLIQGFKQLIEESVAFHFQFQEIKNREATTVSKIKNYQATAQSIKAARDEFDLKIARAISVQAFHDQEEARLEAELALIQEQLTTLRQNWTTLARPLVAAQQEQHLLIQQLVSIDTEREKVEQQLEEIQTDKSKQIGMLTTLENKRTKLRSILAKLLAP</sequence>
<proteinExistence type="predicted"/>
<protein>
    <recommendedName>
        <fullName evidence="5">Aminotransferase-like plant mobile domain-containing protein</fullName>
    </recommendedName>
</protein>
<comment type="caution">
    <text evidence="3">The sequence shown here is derived from an EMBL/GenBank/DDBJ whole genome shotgun (WGS) entry which is preliminary data.</text>
</comment>
<evidence type="ECO:0008006" key="5">
    <source>
        <dbReference type="Google" id="ProtNLM"/>
    </source>
</evidence>
<feature type="compositionally biased region" description="Polar residues" evidence="2">
    <location>
        <begin position="565"/>
        <end position="579"/>
    </location>
</feature>
<evidence type="ECO:0000313" key="4">
    <source>
        <dbReference type="Proteomes" id="UP000289738"/>
    </source>
</evidence>
<name>A0A444YAG0_ARAHY</name>
<feature type="compositionally biased region" description="Basic residues" evidence="2">
    <location>
        <begin position="437"/>
        <end position="447"/>
    </location>
</feature>
<feature type="compositionally biased region" description="Polar residues" evidence="2">
    <location>
        <begin position="470"/>
        <end position="486"/>
    </location>
</feature>
<feature type="region of interest" description="Disordered" evidence="2">
    <location>
        <begin position="413"/>
        <end position="501"/>
    </location>
</feature>
<accession>A0A444YAG0</accession>
<evidence type="ECO:0000256" key="2">
    <source>
        <dbReference type="SAM" id="MobiDB-lite"/>
    </source>
</evidence>
<keyword evidence="4" id="KW-1185">Reference proteome</keyword>
<feature type="region of interest" description="Disordered" evidence="2">
    <location>
        <begin position="565"/>
        <end position="588"/>
    </location>
</feature>